<reference evidence="3" key="1">
    <citation type="journal article" date="2019" name="Int. J. Syst. Evol. Microbiol.">
        <title>The Global Catalogue of Microorganisms (GCM) 10K type strain sequencing project: providing services to taxonomists for standard genome sequencing and annotation.</title>
        <authorList>
            <consortium name="The Broad Institute Genomics Platform"/>
            <consortium name="The Broad Institute Genome Sequencing Center for Infectious Disease"/>
            <person name="Wu L."/>
            <person name="Ma J."/>
        </authorList>
    </citation>
    <scope>NUCLEOTIDE SEQUENCE [LARGE SCALE GENOMIC DNA]</scope>
    <source>
        <strain evidence="3">JCM 17555</strain>
    </source>
</reference>
<accession>A0ABP7NW84</accession>
<evidence type="ECO:0000313" key="2">
    <source>
        <dbReference type="EMBL" id="GAA3955390.1"/>
    </source>
</evidence>
<feature type="region of interest" description="Disordered" evidence="1">
    <location>
        <begin position="1"/>
        <end position="29"/>
    </location>
</feature>
<dbReference type="InterPro" id="IPR046172">
    <property type="entry name" value="DUF6174"/>
</dbReference>
<protein>
    <recommendedName>
        <fullName evidence="4">Beta-lactamase inhibitor (BLIP)</fullName>
    </recommendedName>
</protein>
<dbReference type="EMBL" id="BAABBO010000007">
    <property type="protein sequence ID" value="GAA3955390.1"/>
    <property type="molecule type" value="Genomic_DNA"/>
</dbReference>
<proteinExistence type="predicted"/>
<evidence type="ECO:0000256" key="1">
    <source>
        <dbReference type="SAM" id="MobiDB-lite"/>
    </source>
</evidence>
<dbReference type="Proteomes" id="UP001501337">
    <property type="component" value="Unassembled WGS sequence"/>
</dbReference>
<evidence type="ECO:0008006" key="4">
    <source>
        <dbReference type="Google" id="ProtNLM"/>
    </source>
</evidence>
<comment type="caution">
    <text evidence="2">The sequence shown here is derived from an EMBL/GenBank/DDBJ whole genome shotgun (WGS) entry which is preliminary data.</text>
</comment>
<name>A0ABP7NW84_9GAMM</name>
<sequence>MLAGCSKSDGRNEMGNEEITGPANEPVAEPEAPVIADLASAEAAWNAADLDDYQFTLTRICFCDPEPPVVIIVRDDAVESAFYQPNGEYLSAEELAELPTVDGLFQEIKDAYAAEVALVEASYNNARGYPESVFIDYDDNFVDEESGFEVSGFQ</sequence>
<keyword evidence="3" id="KW-1185">Reference proteome</keyword>
<organism evidence="2 3">
    <name type="scientific">Allohahella marinimesophila</name>
    <dbReference type="NCBI Taxonomy" id="1054972"/>
    <lineage>
        <taxon>Bacteria</taxon>
        <taxon>Pseudomonadati</taxon>
        <taxon>Pseudomonadota</taxon>
        <taxon>Gammaproteobacteria</taxon>
        <taxon>Oceanospirillales</taxon>
        <taxon>Hahellaceae</taxon>
        <taxon>Allohahella</taxon>
    </lineage>
</organism>
<dbReference type="Pfam" id="PF19671">
    <property type="entry name" value="DUF6174"/>
    <property type="match status" value="1"/>
</dbReference>
<evidence type="ECO:0000313" key="3">
    <source>
        <dbReference type="Proteomes" id="UP001501337"/>
    </source>
</evidence>
<gene>
    <name evidence="2" type="ORF">GCM10022278_12470</name>
</gene>